<dbReference type="EMBL" id="KB206411">
    <property type="protein sequence ID" value="ELP91940.1"/>
    <property type="molecule type" value="Genomic_DNA"/>
</dbReference>
<dbReference type="GeneID" id="14890902"/>
<name>A0A0A1UAD0_ENTIV</name>
<dbReference type="Proteomes" id="UP000014680">
    <property type="component" value="Unassembled WGS sequence"/>
</dbReference>
<dbReference type="OrthoDB" id="25791at2759"/>
<organism evidence="2 3">
    <name type="scientific">Entamoeba invadens IP1</name>
    <dbReference type="NCBI Taxonomy" id="370355"/>
    <lineage>
        <taxon>Eukaryota</taxon>
        <taxon>Amoebozoa</taxon>
        <taxon>Evosea</taxon>
        <taxon>Archamoebae</taxon>
        <taxon>Mastigamoebida</taxon>
        <taxon>Entamoebidae</taxon>
        <taxon>Entamoeba</taxon>
    </lineage>
</organism>
<protein>
    <submittedName>
        <fullName evidence="2">Uncharacterized protein</fullName>
    </submittedName>
</protein>
<sequence>MLLNNKKSRLEPVYLMSIVPCLGSLSTLLLFHQVSKKCDEAISRIKINPSFRESDVETLFQKLRPKNVAKEMTVFTGLETLHIDINSLDQIDPQNLEKYQLIHIPFINRKSAFLKSKNFQQFKCLVSSFGIDLFGPEPFDTSDMLSLREVKFRINKNIPKDIIETFVNGLKGIPHLRKVVISCDSQLIEMMWDLVKEFNFKKTEFIFKLNWLRDEDCNLISTISNHVAVGLLTNGFGKFNNVFIKSGVVLLFYTDCFLQLSSQITVDPHFQQLLTMYNPYKIEIQSNTVQALTTQGTVISFKSLKSLKDLFLNDLKYTEPVSFELPECLENLEINNFTFLDKHGLIGLRETKVPKEQQARYVAFI</sequence>
<reference evidence="2 3" key="1">
    <citation type="submission" date="2012-10" db="EMBL/GenBank/DDBJ databases">
        <authorList>
            <person name="Zafar N."/>
            <person name="Inman J."/>
            <person name="Hall N."/>
            <person name="Lorenzi H."/>
            <person name="Caler E."/>
        </authorList>
    </citation>
    <scope>NUCLEOTIDE SEQUENCE [LARGE SCALE GENOMIC DNA]</scope>
    <source>
        <strain evidence="2 3">IP1</strain>
    </source>
</reference>
<keyword evidence="1" id="KW-0812">Transmembrane</keyword>
<proteinExistence type="predicted"/>
<dbReference type="VEuPathDB" id="AmoebaDB:EIN_400000"/>
<dbReference type="RefSeq" id="XP_004258711.1">
    <property type="nucleotide sequence ID" value="XM_004258663.1"/>
</dbReference>
<evidence type="ECO:0000256" key="1">
    <source>
        <dbReference type="SAM" id="Phobius"/>
    </source>
</evidence>
<accession>A0A0A1UAD0</accession>
<keyword evidence="1" id="KW-1133">Transmembrane helix</keyword>
<evidence type="ECO:0000313" key="3">
    <source>
        <dbReference type="Proteomes" id="UP000014680"/>
    </source>
</evidence>
<evidence type="ECO:0000313" key="2">
    <source>
        <dbReference type="EMBL" id="ELP91940.1"/>
    </source>
</evidence>
<keyword evidence="1" id="KW-0472">Membrane</keyword>
<dbReference type="AlphaFoldDB" id="A0A0A1UAD0"/>
<dbReference type="OMA" id="TEFIFKL"/>
<feature type="transmembrane region" description="Helical" evidence="1">
    <location>
        <begin position="12"/>
        <end position="31"/>
    </location>
</feature>
<gene>
    <name evidence="2" type="ORF">EIN_400000</name>
</gene>
<keyword evidence="3" id="KW-1185">Reference proteome</keyword>
<dbReference type="KEGG" id="eiv:EIN_400000"/>